<feature type="domain" description="CpXC" evidence="1">
    <location>
        <begin position="9"/>
        <end position="144"/>
    </location>
</feature>
<proteinExistence type="predicted"/>
<keyword evidence="3" id="KW-1185">Reference proteome</keyword>
<evidence type="ECO:0000313" key="3">
    <source>
        <dbReference type="Proteomes" id="UP000199379"/>
    </source>
</evidence>
<dbReference type="STRING" id="1227549.SAMN05444007_103432"/>
<evidence type="ECO:0000259" key="1">
    <source>
        <dbReference type="Pfam" id="PF14353"/>
    </source>
</evidence>
<dbReference type="Pfam" id="PF14353">
    <property type="entry name" value="CpXC"/>
    <property type="match status" value="1"/>
</dbReference>
<dbReference type="AlphaFoldDB" id="A0A1H6WGZ1"/>
<dbReference type="RefSeq" id="WP_092364197.1">
    <property type="nucleotide sequence ID" value="NZ_BMGV01000003.1"/>
</dbReference>
<organism evidence="2 3">
    <name type="scientific">Cribrihabitans marinus</name>
    <dbReference type="NCBI Taxonomy" id="1227549"/>
    <lineage>
        <taxon>Bacteria</taxon>
        <taxon>Pseudomonadati</taxon>
        <taxon>Pseudomonadota</taxon>
        <taxon>Alphaproteobacteria</taxon>
        <taxon>Rhodobacterales</taxon>
        <taxon>Paracoccaceae</taxon>
        <taxon>Cribrihabitans</taxon>
    </lineage>
</organism>
<protein>
    <submittedName>
        <fullName evidence="2">CpXC protein</fullName>
    </submittedName>
</protein>
<name>A0A1H6WGZ1_9RHOB</name>
<dbReference type="InterPro" id="IPR025682">
    <property type="entry name" value="CpXC_dom"/>
</dbReference>
<dbReference type="EMBL" id="FNYD01000003">
    <property type="protein sequence ID" value="SEJ14976.1"/>
    <property type="molecule type" value="Genomic_DNA"/>
</dbReference>
<accession>A0A1H6WGZ1</accession>
<dbReference type="Proteomes" id="UP000199379">
    <property type="component" value="Unassembled WGS sequence"/>
</dbReference>
<dbReference type="OrthoDB" id="3671014at2"/>
<sequence>MSIMNDVTVTCPSCEAQITVTAVESVNADRRPDLRDEIIAGTFQVQQCGDCEAEFLLDPQFNYLDMGRGQWFSIQPLSLLGDWLALEDEAIATFDLAYGEQASPQAREIGDSLSPRLVFGWAALREKLLIGEAGLDDATVELTKLAMIRGLPGAPLRAGTEMRLLNVSPETGDMAFEWQDNLTGETVETLIAPRSLYDSILEAPDAWAQMRAVLEDRVFCDVQKLYIGEGRAAG</sequence>
<gene>
    <name evidence="2" type="ORF">SAMN05444007_103432</name>
</gene>
<reference evidence="2 3" key="1">
    <citation type="submission" date="2016-10" db="EMBL/GenBank/DDBJ databases">
        <authorList>
            <person name="de Groot N.N."/>
        </authorList>
    </citation>
    <scope>NUCLEOTIDE SEQUENCE [LARGE SCALE GENOMIC DNA]</scope>
    <source>
        <strain evidence="2 3">DSM 29340</strain>
    </source>
</reference>
<evidence type="ECO:0000313" key="2">
    <source>
        <dbReference type="EMBL" id="SEJ14976.1"/>
    </source>
</evidence>